<gene>
    <name evidence="4" type="ORF">ILUMI_25626</name>
</gene>
<evidence type="ECO:0000313" key="4">
    <source>
        <dbReference type="EMBL" id="KAF2880546.1"/>
    </source>
</evidence>
<feature type="compositionally biased region" description="Acidic residues" evidence="2">
    <location>
        <begin position="281"/>
        <end position="296"/>
    </location>
</feature>
<evidence type="ECO:0000256" key="1">
    <source>
        <dbReference type="ARBA" id="ARBA00008174"/>
    </source>
</evidence>
<dbReference type="InterPro" id="IPR007725">
    <property type="entry name" value="TIMELESS_C"/>
</dbReference>
<feature type="region of interest" description="Disordered" evidence="2">
    <location>
        <begin position="587"/>
        <end position="669"/>
    </location>
</feature>
<proteinExistence type="inferred from homology"/>
<evidence type="ECO:0000259" key="3">
    <source>
        <dbReference type="Pfam" id="PF05029"/>
    </source>
</evidence>
<dbReference type="GO" id="GO:0009649">
    <property type="term" value="P:entrainment of circadian clock"/>
    <property type="evidence" value="ECO:0007669"/>
    <property type="project" value="TreeGrafter"/>
</dbReference>
<feature type="region of interest" description="Disordered" evidence="2">
    <location>
        <begin position="478"/>
        <end position="572"/>
    </location>
</feature>
<comment type="caution">
    <text evidence="4">The sequence shown here is derived from an EMBL/GenBank/DDBJ whole genome shotgun (WGS) entry which is preliminary data.</text>
</comment>
<evidence type="ECO:0000256" key="2">
    <source>
        <dbReference type="SAM" id="MobiDB-lite"/>
    </source>
</evidence>
<accession>A0A8K0FZH1</accession>
<keyword evidence="5" id="KW-1185">Reference proteome</keyword>
<protein>
    <recommendedName>
        <fullName evidence="3">Timeless C-terminal domain-containing protein</fullName>
    </recommendedName>
</protein>
<feature type="domain" description="Timeless C-terminal" evidence="3">
    <location>
        <begin position="348"/>
        <end position="429"/>
    </location>
</feature>
<comment type="similarity">
    <text evidence="1">Belongs to the timeless family.</text>
</comment>
<dbReference type="GO" id="GO:0006281">
    <property type="term" value="P:DNA repair"/>
    <property type="evidence" value="ECO:0007669"/>
    <property type="project" value="TreeGrafter"/>
</dbReference>
<feature type="compositionally biased region" description="Polar residues" evidence="2">
    <location>
        <begin position="556"/>
        <end position="572"/>
    </location>
</feature>
<dbReference type="PANTHER" id="PTHR22940">
    <property type="entry name" value="TIMEOUT/TIMELESS-2"/>
    <property type="match status" value="1"/>
</dbReference>
<feature type="region of interest" description="Disordered" evidence="2">
    <location>
        <begin position="442"/>
        <end position="466"/>
    </location>
</feature>
<dbReference type="OrthoDB" id="310853at2759"/>
<dbReference type="GO" id="GO:0000076">
    <property type="term" value="P:DNA replication checkpoint signaling"/>
    <property type="evidence" value="ECO:0007669"/>
    <property type="project" value="TreeGrafter"/>
</dbReference>
<feature type="compositionally biased region" description="Basic and acidic residues" evidence="2">
    <location>
        <begin position="645"/>
        <end position="654"/>
    </location>
</feature>
<evidence type="ECO:0000313" key="5">
    <source>
        <dbReference type="Proteomes" id="UP000801492"/>
    </source>
</evidence>
<feature type="region of interest" description="Disordered" evidence="2">
    <location>
        <begin position="264"/>
        <end position="331"/>
    </location>
</feature>
<reference evidence="4" key="1">
    <citation type="submission" date="2019-08" db="EMBL/GenBank/DDBJ databases">
        <title>The genome of the North American firefly Photinus pyralis.</title>
        <authorList>
            <consortium name="Photinus pyralis genome working group"/>
            <person name="Fallon T.R."/>
            <person name="Sander Lower S.E."/>
            <person name="Weng J.-K."/>
        </authorList>
    </citation>
    <scope>NUCLEOTIDE SEQUENCE</scope>
    <source>
        <strain evidence="4">TRF0915ILg1</strain>
        <tissue evidence="4">Whole body</tissue>
    </source>
</reference>
<organism evidence="4 5">
    <name type="scientific">Ignelater luminosus</name>
    <name type="common">Cucubano</name>
    <name type="synonym">Pyrophorus luminosus</name>
    <dbReference type="NCBI Taxonomy" id="2038154"/>
    <lineage>
        <taxon>Eukaryota</taxon>
        <taxon>Metazoa</taxon>
        <taxon>Ecdysozoa</taxon>
        <taxon>Arthropoda</taxon>
        <taxon>Hexapoda</taxon>
        <taxon>Insecta</taxon>
        <taxon>Pterygota</taxon>
        <taxon>Neoptera</taxon>
        <taxon>Endopterygota</taxon>
        <taxon>Coleoptera</taxon>
        <taxon>Polyphaga</taxon>
        <taxon>Elateriformia</taxon>
        <taxon>Elateroidea</taxon>
        <taxon>Elateridae</taxon>
        <taxon>Agrypninae</taxon>
        <taxon>Pyrophorini</taxon>
        <taxon>Ignelater</taxon>
    </lineage>
</organism>
<feature type="compositionally biased region" description="Polar residues" evidence="2">
    <location>
        <begin position="478"/>
        <end position="494"/>
    </location>
</feature>
<feature type="compositionally biased region" description="Polar residues" evidence="2">
    <location>
        <begin position="444"/>
        <end position="461"/>
    </location>
</feature>
<sequence>MNMSETSYKFSDFTKRLCHQRVVRACGLALRNFEQNSVQTNHCIVKLLHRIAWDWKMHGMIFQVSIFKTFQKIYERKSMPQYKELVRFATYILGRFFELTKTHPKIYMEALFWKSTREANDIEEGYESYRDDGTKGKKSKNSWTHLEEEELSHLFQEFKDMEYEGNIVNWITNSLINNTRTKKAVSQKLKEMGLLNDEIPRVSKIRPPREWGEDEEVQLRELYELCKDEMDPLGCIEARLNIRRPKKKIVGKLLEMGLIQDKKEVRKKRTRKSQGSKVQDEFPDDGLTTDESEAEATDSSGSGSDDDVPQNRPVPKRPTKNTQRIKKSKNKYMKTSTEGLIKLLKTVSDMTEALEWLKESFSDVADDFEENPDDTEEGVPLVAIFEYSINAMENENFVRLLHGFGVKEPADEQETHWRIPSNLTVDTLRHYCQLLTDTIENKLPETSNSETNVQLEEQGNSSDEDIFDKLRRITKNSNNNLDLVPSQQLQDGDYSSSPSSIINFTSTTQDAKEKVSKRSKNSKNSATQRKKKIAVINRDGESGSSNNPTFVEGNDLSGNIQTSSEITDNVSSSEVIKTVVKPKRKIIAPEESDDEDEDYRNFRESSEDNVNMISKSQKAKRKRNVLDSESEDDTSEKENTSQSEQNKDSSEMRLPRMKRNRIASDDEDM</sequence>
<dbReference type="PANTHER" id="PTHR22940:SF4">
    <property type="entry name" value="PROTEIN TIMELESS HOMOLOG"/>
    <property type="match status" value="1"/>
</dbReference>
<dbReference type="Pfam" id="PF26019">
    <property type="entry name" value="HTH_TIMELESS"/>
    <property type="match status" value="1"/>
</dbReference>
<dbReference type="Pfam" id="PF05029">
    <property type="entry name" value="TIMELESS_C"/>
    <property type="match status" value="1"/>
</dbReference>
<dbReference type="GO" id="GO:0043111">
    <property type="term" value="P:replication fork arrest"/>
    <property type="evidence" value="ECO:0007669"/>
    <property type="project" value="TreeGrafter"/>
</dbReference>
<dbReference type="AlphaFoldDB" id="A0A8K0FZH1"/>
<dbReference type="EMBL" id="VTPC01090955">
    <property type="protein sequence ID" value="KAF2880546.1"/>
    <property type="molecule type" value="Genomic_DNA"/>
</dbReference>
<feature type="compositionally biased region" description="Basic residues" evidence="2">
    <location>
        <begin position="265"/>
        <end position="274"/>
    </location>
</feature>
<dbReference type="GO" id="GO:0003677">
    <property type="term" value="F:DNA binding"/>
    <property type="evidence" value="ECO:0007669"/>
    <property type="project" value="TreeGrafter"/>
</dbReference>
<feature type="compositionally biased region" description="Low complexity" evidence="2">
    <location>
        <begin position="495"/>
        <end position="508"/>
    </location>
</feature>
<feature type="compositionally biased region" description="Basic residues" evidence="2">
    <location>
        <begin position="314"/>
        <end position="331"/>
    </location>
</feature>
<dbReference type="Proteomes" id="UP000801492">
    <property type="component" value="Unassembled WGS sequence"/>
</dbReference>
<dbReference type="GO" id="GO:0031298">
    <property type="term" value="C:replication fork protection complex"/>
    <property type="evidence" value="ECO:0007669"/>
    <property type="project" value="TreeGrafter"/>
</dbReference>
<dbReference type="InterPro" id="IPR044998">
    <property type="entry name" value="Timeless"/>
</dbReference>
<name>A0A8K0FZH1_IGNLU</name>